<evidence type="ECO:0000256" key="3">
    <source>
        <dbReference type="SAM" id="MobiDB-lite"/>
    </source>
</evidence>
<dbReference type="Pfam" id="PF07727">
    <property type="entry name" value="RVT_2"/>
    <property type="match status" value="1"/>
</dbReference>
<keyword evidence="6" id="KW-1185">Reference proteome</keyword>
<gene>
    <name evidence="5" type="ORF">Tco_0749392</name>
</gene>
<dbReference type="Pfam" id="PF25597">
    <property type="entry name" value="SH3_retrovirus"/>
    <property type="match status" value="1"/>
</dbReference>
<evidence type="ECO:0000313" key="5">
    <source>
        <dbReference type="EMBL" id="GJS82851.1"/>
    </source>
</evidence>
<dbReference type="Proteomes" id="UP001151760">
    <property type="component" value="Unassembled WGS sequence"/>
</dbReference>
<organism evidence="5 6">
    <name type="scientific">Tanacetum coccineum</name>
    <dbReference type="NCBI Taxonomy" id="301880"/>
    <lineage>
        <taxon>Eukaryota</taxon>
        <taxon>Viridiplantae</taxon>
        <taxon>Streptophyta</taxon>
        <taxon>Embryophyta</taxon>
        <taxon>Tracheophyta</taxon>
        <taxon>Spermatophyta</taxon>
        <taxon>Magnoliopsida</taxon>
        <taxon>eudicotyledons</taxon>
        <taxon>Gunneridae</taxon>
        <taxon>Pentapetalae</taxon>
        <taxon>asterids</taxon>
        <taxon>campanulids</taxon>
        <taxon>Asterales</taxon>
        <taxon>Asteraceae</taxon>
        <taxon>Asteroideae</taxon>
        <taxon>Anthemideae</taxon>
        <taxon>Anthemidinae</taxon>
        <taxon>Tanacetum</taxon>
    </lineage>
</organism>
<dbReference type="SUPFAM" id="SSF57756">
    <property type="entry name" value="Retrovirus zinc finger-like domains"/>
    <property type="match status" value="1"/>
</dbReference>
<dbReference type="InterPro" id="IPR025724">
    <property type="entry name" value="GAG-pre-integrase_dom"/>
</dbReference>
<dbReference type="EMBL" id="BQNB010010856">
    <property type="protein sequence ID" value="GJS82851.1"/>
    <property type="molecule type" value="Genomic_DNA"/>
</dbReference>
<dbReference type="InterPro" id="IPR036875">
    <property type="entry name" value="Znf_CCHC_sf"/>
</dbReference>
<proteinExistence type="predicted"/>
<dbReference type="InterPro" id="IPR001878">
    <property type="entry name" value="Znf_CCHC"/>
</dbReference>
<comment type="caution">
    <text evidence="5">The sequence shown here is derived from an EMBL/GenBank/DDBJ whole genome shotgun (WGS) entry which is preliminary data.</text>
</comment>
<sequence length="1634" mass="187018">MLNKENYVPWLSRLLHYAKSRPNGKLITNSIIKGPYVRRMIPEPADAAHAIPVPETFYEQTGDELTKAEIKLMEADDQAILIILLGLPKDIYTSVDSCETAQEIWLRVQQMMKGSEIGIQEKKAKLFNEWEKRNKHFPEKIASNLKFLNNLQPEWSRHVTIVHQTKDLHTADYTQLYDFLRYNQKEVDDLRAERLAKTQDPLTLMANSNNPFNYSVFHPDLPSSSTFIQQPLPNNNYNPQPSFNQNYMQQPMPNPEDITDPIVAMNMALVLMTKAFKLNYSTLTNNNQRISSNPRNRQIAQPGNHVVQNAVQNPSVQNVRNQNGVIVVLGIANQNENGNVVAAWAKGNANGNNGNQIRCYNCIRLGHLARNCTVRPRRRDATYLQTQLLIAQKEEIGIQLQDEDFDLMDATADLDEIEESDKAPVYDSDGSAEVQLHDNCYNDGIFNMFTQEEQYTKLLEPIPEPHHVPQNDSNVIYEVSSVEQGGGTVEQHPKTIKETRAYQESLFHNLVAGVEKVNSVTRKMKEINTELTIELARYKNQEKCFEISQEKYNKLERCYQQSIYQEQGLTKKINALHLSSEEKKRLKSDFKIREDELLDKQIQLKNNIKELDNIFVKIGQSIQMMHMLSPKPDSFYHTEQKMDLGYQNPFYLKQAQQKQQSLYNGKVLLENHDPPTVYDSEETLELAQESRLKMKQLNKEIKPTTYTKINHLLGVFVSQTAKSREESYFSNTSKTANVSKSISIPNEEFLNDTTQSVARKFLNEIQKIIKDETFPIVNQVDARVQNFKIQFLKEASNFVRDFKSLAKEADESLAKHKALEFEIERLLKAVVSQDIMSIVQCDSVVDTSYIQTELDRTKEKLENCINKKEKNIYKVNTAKVKVTAAKQNLVFIEVIKQTYERLQKLISQLEMHGEAIHQEDINQKFLRNLQLIYPDDLEEIDLRWNIAILTMRARRFLKNTGRKLDMANKERIRAPRNQDSENREPTRRTMPMEATTSNALVSQCDGFGYNWSDPIVIRSNHFDSQWASSHFNKFKFFNETLRVNTARPKAVLSAVKENNGNAVNASACWIMKKLMDDLLPLEELKFDLFSVSQMCDKKNSVLFTDTAYVVLSPDFKLTDESHVLLKVPRKDNMYSVDLKNVIPPGGLTCLFEKATPDESNLWHRRLGHVNFKTMYKLVKGNLVRGLPLQLFEINQTCVACQMGKQHRASCRKPALSFMRPFGCPVTILNTIDHLGKFDGKANDGFFVGHSTNSKAFRVFNSRTRIVEKNLHVQFSENTPNIAGSGPNWLFDIDALTNSINYKPVVAGNQSNGTAGTKACDNAGEEEKMDIKDSGNESEASGKDSEVPSTEEPRENQRVNQELGASINRTININTTSDGNNTNNFNVVSSTVNAASREVNAINLKTSIELPNDLNMPELEDIVYLDDDEDVGAEADMNNLDAFMPINPNLTTRIQKDHPVDQIIRDLNSAPQTRRMTKNLKERGLFSSVQQRTNHEDFQNCLFACFLSQEEPKKVIQALKHPSWIEAMQDELLQFKLQKNKARLAAQGYTQEEGIDYDKVFAPVARIEAIRLFLAYASFKDFVVYQMDVKSAFLYGKIEEEVYVCQPLGFEDPDFLDRIYKVEKALYGLHQAPRA</sequence>
<reference evidence="5" key="2">
    <citation type="submission" date="2022-01" db="EMBL/GenBank/DDBJ databases">
        <authorList>
            <person name="Yamashiro T."/>
            <person name="Shiraishi A."/>
            <person name="Satake H."/>
            <person name="Nakayama K."/>
        </authorList>
    </citation>
    <scope>NUCLEOTIDE SEQUENCE</scope>
</reference>
<accession>A0ABQ4YZA3</accession>
<name>A0ABQ4YZA3_9ASTR</name>
<keyword evidence="1" id="KW-0862">Zinc</keyword>
<keyword evidence="1" id="KW-0863">Zinc-finger</keyword>
<feature type="domain" description="CCHC-type" evidence="4">
    <location>
        <begin position="358"/>
        <end position="372"/>
    </location>
</feature>
<feature type="region of interest" description="Disordered" evidence="3">
    <location>
        <begin position="967"/>
        <end position="989"/>
    </location>
</feature>
<feature type="compositionally biased region" description="Basic and acidic residues" evidence="3">
    <location>
        <begin position="967"/>
        <end position="987"/>
    </location>
</feature>
<evidence type="ECO:0000256" key="2">
    <source>
        <dbReference type="SAM" id="Coils"/>
    </source>
</evidence>
<evidence type="ECO:0000256" key="1">
    <source>
        <dbReference type="PROSITE-ProRule" id="PRU00047"/>
    </source>
</evidence>
<keyword evidence="1" id="KW-0479">Metal-binding</keyword>
<evidence type="ECO:0000313" key="6">
    <source>
        <dbReference type="Proteomes" id="UP001151760"/>
    </source>
</evidence>
<evidence type="ECO:0000259" key="4">
    <source>
        <dbReference type="PROSITE" id="PS50158"/>
    </source>
</evidence>
<reference evidence="5" key="1">
    <citation type="journal article" date="2022" name="Int. J. Mol. Sci.">
        <title>Draft Genome of Tanacetum Coccineum: Genomic Comparison of Closely Related Tanacetum-Family Plants.</title>
        <authorList>
            <person name="Yamashiro T."/>
            <person name="Shiraishi A."/>
            <person name="Nakayama K."/>
            <person name="Satake H."/>
        </authorList>
    </citation>
    <scope>NUCLEOTIDE SEQUENCE</scope>
</reference>
<dbReference type="InterPro" id="IPR057670">
    <property type="entry name" value="SH3_retrovirus"/>
</dbReference>
<protein>
    <submittedName>
        <fullName evidence="5">Retrovirus-related pol polyprotein from transposon TNT 1-94</fullName>
    </submittedName>
</protein>
<feature type="coiled-coil region" evidence="2">
    <location>
        <begin position="851"/>
        <end position="912"/>
    </location>
</feature>
<feature type="region of interest" description="Disordered" evidence="3">
    <location>
        <begin position="1325"/>
        <end position="1365"/>
    </location>
</feature>
<keyword evidence="2" id="KW-0175">Coiled coil</keyword>
<feature type="compositionally biased region" description="Basic and acidic residues" evidence="3">
    <location>
        <begin position="1325"/>
        <end position="1356"/>
    </location>
</feature>
<dbReference type="InterPro" id="IPR013103">
    <property type="entry name" value="RVT_2"/>
</dbReference>
<dbReference type="PROSITE" id="PS50158">
    <property type="entry name" value="ZF_CCHC"/>
    <property type="match status" value="1"/>
</dbReference>
<dbReference type="Pfam" id="PF13976">
    <property type="entry name" value="gag_pre-integrs"/>
    <property type="match status" value="1"/>
</dbReference>